<feature type="compositionally biased region" description="Polar residues" evidence="6">
    <location>
        <begin position="546"/>
        <end position="567"/>
    </location>
</feature>
<dbReference type="InterPro" id="IPR008936">
    <property type="entry name" value="Rho_GTPase_activation_prot"/>
</dbReference>
<evidence type="ECO:0000256" key="6">
    <source>
        <dbReference type="SAM" id="MobiDB-lite"/>
    </source>
</evidence>
<dbReference type="GO" id="GO:0007165">
    <property type="term" value="P:signal transduction"/>
    <property type="evidence" value="ECO:0007669"/>
    <property type="project" value="InterPro"/>
</dbReference>
<dbReference type="AlphaFoldDB" id="A0A420HUE2"/>
<feature type="region of interest" description="Disordered" evidence="6">
    <location>
        <begin position="586"/>
        <end position="628"/>
    </location>
</feature>
<evidence type="ECO:0000313" key="10">
    <source>
        <dbReference type="Proteomes" id="UP000285405"/>
    </source>
</evidence>
<feature type="compositionally biased region" description="Low complexity" evidence="6">
    <location>
        <begin position="674"/>
        <end position="685"/>
    </location>
</feature>
<evidence type="ECO:0000256" key="5">
    <source>
        <dbReference type="SAM" id="Coils"/>
    </source>
</evidence>
<dbReference type="FunFam" id="1.10.555.10:FF:000043">
    <property type="entry name" value="Rho GTPase activator Rga"/>
    <property type="match status" value="1"/>
</dbReference>
<dbReference type="GO" id="GO:0046872">
    <property type="term" value="F:metal ion binding"/>
    <property type="evidence" value="ECO:0007669"/>
    <property type="project" value="UniProtKB-KW"/>
</dbReference>
<feature type="region of interest" description="Disordered" evidence="6">
    <location>
        <begin position="524"/>
        <end position="572"/>
    </location>
</feature>
<organism evidence="9 10">
    <name type="scientific">Golovinomyces cichoracearum</name>
    <dbReference type="NCBI Taxonomy" id="62708"/>
    <lineage>
        <taxon>Eukaryota</taxon>
        <taxon>Fungi</taxon>
        <taxon>Dikarya</taxon>
        <taxon>Ascomycota</taxon>
        <taxon>Pezizomycotina</taxon>
        <taxon>Leotiomycetes</taxon>
        <taxon>Erysiphales</taxon>
        <taxon>Erysiphaceae</taxon>
        <taxon>Golovinomyces</taxon>
    </lineage>
</organism>
<feature type="compositionally biased region" description="Basic and acidic residues" evidence="6">
    <location>
        <begin position="201"/>
        <end position="220"/>
    </location>
</feature>
<feature type="coiled-coil region" evidence="5">
    <location>
        <begin position="803"/>
        <end position="838"/>
    </location>
</feature>
<evidence type="ECO:0000256" key="4">
    <source>
        <dbReference type="PROSITE-ProRule" id="PRU00125"/>
    </source>
</evidence>
<evidence type="ECO:0000313" key="9">
    <source>
        <dbReference type="EMBL" id="RKF61064.1"/>
    </source>
</evidence>
<name>A0A420HUE2_9PEZI</name>
<dbReference type="GO" id="GO:0005938">
    <property type="term" value="C:cell cortex"/>
    <property type="evidence" value="ECO:0007669"/>
    <property type="project" value="UniProtKB-ARBA"/>
</dbReference>
<feature type="compositionally biased region" description="Polar residues" evidence="6">
    <location>
        <begin position="335"/>
        <end position="353"/>
    </location>
</feature>
<feature type="region of interest" description="Disordered" evidence="6">
    <location>
        <begin position="324"/>
        <end position="511"/>
    </location>
</feature>
<dbReference type="InterPro" id="IPR050729">
    <property type="entry name" value="Rho-GAP"/>
</dbReference>
<gene>
    <name evidence="9" type="ORF">GcC1_159001</name>
</gene>
<dbReference type="SMART" id="SM00132">
    <property type="entry name" value="LIM"/>
    <property type="match status" value="2"/>
</dbReference>
<dbReference type="CDD" id="cd00159">
    <property type="entry name" value="RhoGAP"/>
    <property type="match status" value="1"/>
</dbReference>
<keyword evidence="2 4" id="KW-0479">Metal-binding</keyword>
<dbReference type="PANTHER" id="PTHR23176">
    <property type="entry name" value="RHO/RAC/CDC GTPASE-ACTIVATING PROTEIN"/>
    <property type="match status" value="1"/>
</dbReference>
<dbReference type="Gene3D" id="1.10.555.10">
    <property type="entry name" value="Rho GTPase activation protein"/>
    <property type="match status" value="1"/>
</dbReference>
<sequence>MFTRKPPNETHVVASLYSGSDETLIWSLLPTMMTELWIVRKFILVKGAVIYWKRERPLSSILAGNRWHLTCFRCNTCGELLDSDANLLLLGDGSLICNNCTYSCSACNNKIEDLAILTGDQAFCASCFRCRNCKRKIENLRYARTSQGIFCMSCHESLMARRKKKSKSSSAKLKRDDQSSALVDKSLPALPPNASAQAVHTTERKTSEQLEGEMHTELSPRPHQGYLQNDSSSRSSSRRPRERSLERASGDEYNPDGMKLLAKLYRKNRHSAISQASDLTSIDNESFFIPLALDPASAPETWQDSSKNRDNKYLDRDYFALSRQSSKTHNEIGKSSHQSSAASTPQKMPTSQARALPSDDDSTVDNSLKASSSKPSLTKTSTPPGSDGRGAQPTKPTDVITRGQASAQRPNENFTLGEPPKGKSRIRNDSPSGFHEATRTMSTYGEGISSLPSQADNAAKLDSFKSSSPGEKFGTGRPGLVSRTRDGGDTRPSLDLSAPINRMEYGGTTKSKIKKDVSVKVTTNMADSPSGADNSTSSPPDSPNSVRTVNSRTTHAQSFTVSSTSNDRQAHLHSLARPSLQQQLSNTYMSPRAPPPPPQAVSIVNKDSHGPSGSQGLPRWSQGGGDFTMDEDFARILGEQEDQSQSLFRRVSNAVRHGKNASEIISSSRPGHGRSASETTTARTTNSPRWPKSSKIEQPGALNETKSLAISSLSDETALLRRQLRGSEQRVVELEYQFFTEKDLKNLAQRVQEKRKTVSVLDSQSEIMMQQIDILSRYLDRAKKLEPGQDLKALENSAIKDFALRLEEIKQNVTESIEQLYEERNDLLEEKIQIMADRDRALIEFEQLSSKNAQLADLNNDLTHQIQERFKSHSSSIDSSRPQFNGLGIYAHPSKNKSSVSMNLDDISLRPSTSTTLFSTASAFPQANEQESNIDPLAVLSAPHVVNIRKGQATKKTFNWKRGRQTVAKGVSKGIKGAFSSTQQQQQQQTPLQEPLKWPNQNTDGIGLPYNLTFPGPDNSTSVQTMTTNRNASIDQKNPGGFGLFKKSSTVPKLSSNGNSISSERPSTLFGSELCERADYEHRQIPSVVTRCIEEVELRGMDIEGIYRKTGGNSQVKTIQEGFERDEDFDISDPALDITAVTSVLKQYLRKLPTPLLTFSVYDRILESTSIEDNRDRCLHLRHTFSLLPPKHRDCLEFLIFHLTRVAVREKENLMSPKNLAVVFAPTIMRDTSLEREMTDMHVKNGVVQFIIENSYDIFGAP</sequence>
<protein>
    <submittedName>
        <fullName evidence="9">GTPase-activating protein</fullName>
    </submittedName>
</protein>
<accession>A0A420HUE2</accession>
<dbReference type="CDD" id="cd09395">
    <property type="entry name" value="LIM2_Rga"/>
    <property type="match status" value="1"/>
</dbReference>
<evidence type="ECO:0000256" key="3">
    <source>
        <dbReference type="ARBA" id="ARBA00022833"/>
    </source>
</evidence>
<evidence type="ECO:0000259" key="8">
    <source>
        <dbReference type="PROSITE" id="PS50238"/>
    </source>
</evidence>
<evidence type="ECO:0000259" key="7">
    <source>
        <dbReference type="PROSITE" id="PS50023"/>
    </source>
</evidence>
<comment type="caution">
    <text evidence="9">The sequence shown here is derived from an EMBL/GenBank/DDBJ whole genome shotgun (WGS) entry which is preliminary data.</text>
</comment>
<dbReference type="PANTHER" id="PTHR23176:SF128">
    <property type="entry name" value="RHO GTPASE-ACTIVATING PROTEIN RGD1"/>
    <property type="match status" value="1"/>
</dbReference>
<feature type="domain" description="LIM zinc-binding" evidence="7">
    <location>
        <begin position="102"/>
        <end position="161"/>
    </location>
</feature>
<dbReference type="SUPFAM" id="SSF48350">
    <property type="entry name" value="GTPase activation domain, GAP"/>
    <property type="match status" value="1"/>
</dbReference>
<reference evidence="9 10" key="1">
    <citation type="journal article" date="2018" name="BMC Genomics">
        <title>Comparative genome analyses reveal sequence features reflecting distinct modes of host-adaptation between dicot and monocot powdery mildew.</title>
        <authorList>
            <person name="Wu Y."/>
            <person name="Ma X."/>
            <person name="Pan Z."/>
            <person name="Kale S.D."/>
            <person name="Song Y."/>
            <person name="King H."/>
            <person name="Zhang Q."/>
            <person name="Presley C."/>
            <person name="Deng X."/>
            <person name="Wei C.I."/>
            <person name="Xiao S."/>
        </authorList>
    </citation>
    <scope>NUCLEOTIDE SEQUENCE [LARGE SCALE GENOMIC DNA]</scope>
    <source>
        <strain evidence="9">UCSC1</strain>
    </source>
</reference>
<feature type="compositionally biased region" description="Low complexity" evidence="6">
    <location>
        <begin position="533"/>
        <end position="545"/>
    </location>
</feature>
<dbReference type="InterPro" id="IPR001781">
    <property type="entry name" value="Znf_LIM"/>
</dbReference>
<dbReference type="Pfam" id="PF00620">
    <property type="entry name" value="RhoGAP"/>
    <property type="match status" value="1"/>
</dbReference>
<keyword evidence="3 4" id="KW-0862">Zinc</keyword>
<dbReference type="PROSITE" id="PS50238">
    <property type="entry name" value="RHOGAP"/>
    <property type="match status" value="1"/>
</dbReference>
<feature type="region of interest" description="Disordered" evidence="6">
    <location>
        <begin position="163"/>
        <end position="256"/>
    </location>
</feature>
<dbReference type="PROSITE" id="PS50023">
    <property type="entry name" value="LIM_DOMAIN_2"/>
    <property type="match status" value="1"/>
</dbReference>
<evidence type="ECO:0000256" key="2">
    <source>
        <dbReference type="ARBA" id="ARBA00022723"/>
    </source>
</evidence>
<evidence type="ECO:0000256" key="1">
    <source>
        <dbReference type="ARBA" id="ARBA00022468"/>
    </source>
</evidence>
<proteinExistence type="predicted"/>
<keyword evidence="1" id="KW-0343">GTPase activation</keyword>
<feature type="region of interest" description="Disordered" evidence="6">
    <location>
        <begin position="654"/>
        <end position="703"/>
    </location>
</feature>
<feature type="domain" description="Rho-GAP" evidence="8">
    <location>
        <begin position="1072"/>
        <end position="1259"/>
    </location>
</feature>
<dbReference type="EMBL" id="MCBR01015999">
    <property type="protein sequence ID" value="RKF61064.1"/>
    <property type="molecule type" value="Genomic_DNA"/>
</dbReference>
<dbReference type="Pfam" id="PF00412">
    <property type="entry name" value="LIM"/>
    <property type="match status" value="2"/>
</dbReference>
<dbReference type="Gene3D" id="2.10.110.10">
    <property type="entry name" value="Cysteine Rich Protein"/>
    <property type="match status" value="2"/>
</dbReference>
<feature type="compositionally biased region" description="Polar residues" evidence="6">
    <location>
        <begin position="403"/>
        <end position="414"/>
    </location>
</feature>
<dbReference type="GO" id="GO:0005096">
    <property type="term" value="F:GTPase activator activity"/>
    <property type="evidence" value="ECO:0007669"/>
    <property type="project" value="UniProtKB-KW"/>
</dbReference>
<keyword evidence="4" id="KW-0440">LIM domain</keyword>
<dbReference type="SMART" id="SM00324">
    <property type="entry name" value="RhoGAP"/>
    <property type="match status" value="1"/>
</dbReference>
<feature type="compositionally biased region" description="Low complexity" evidence="6">
    <location>
        <begin position="367"/>
        <end position="386"/>
    </location>
</feature>
<dbReference type="InterPro" id="IPR000198">
    <property type="entry name" value="RhoGAP_dom"/>
</dbReference>
<dbReference type="OrthoDB" id="79452at2759"/>
<dbReference type="Proteomes" id="UP000285405">
    <property type="component" value="Unassembled WGS sequence"/>
</dbReference>
<keyword evidence="5" id="KW-0175">Coiled coil</keyword>